<sequence length="437" mass="50093">MRLVAFLLILNIQLGHIIATAPNQLELPSAQTSPDLEGYECGNVFFTDLEVNGALSLAQASVDKGFYYPERYLGKLYSESNSKEYLLWPIRKGPPIPPQSRDQWTTFRVVFTRGSNEAIDVVAKTTTDDYAKCIRRGSTHIEPSQLEPLVPNGYLCGHKFFPDEIIRQSHDLAKTKSVKNSKYPSPYIGLLFPGEIGHLMWPIARGDRLYKSEKVRVGTYYLILNKDREFVDVVVRGYSNNFLRCIPSRQAPKAPESDPHSKLFVPPPKNGFICGKTFFDVEVLEHAAKIAKTQAGKVTKGQYPKEYSGHPYYVHCLIWPIMRDGSLYRRGMKGPYRFILTPDFKVMSVAIWFEDKLTACDKKTIKGKKNHDTSDYHCYQQRFTHEKLVKGAEEACKKMNDIITNLYPARYEGPEFNSEEPYYTYPVYQNGFYKHKS</sequence>
<dbReference type="AlphaFoldDB" id="A0A2S4PQK1"/>
<reference evidence="2 3" key="1">
    <citation type="submission" date="2017-10" db="EMBL/GenBank/DDBJ databases">
        <title>Development of genomic resources for the powdery mildew, Erysiphe pulchra.</title>
        <authorList>
            <person name="Wadl P.A."/>
            <person name="Mack B.M."/>
            <person name="Moore G."/>
            <person name="Beltz S.B."/>
        </authorList>
    </citation>
    <scope>NUCLEOTIDE SEQUENCE [LARGE SCALE GENOMIC DNA]</scope>
    <source>
        <strain evidence="2">Cflorida</strain>
    </source>
</reference>
<proteinExistence type="predicted"/>
<evidence type="ECO:0000313" key="2">
    <source>
        <dbReference type="EMBL" id="POS84311.1"/>
    </source>
</evidence>
<dbReference type="EMBL" id="PEDP01001076">
    <property type="protein sequence ID" value="POS84311.1"/>
    <property type="molecule type" value="Genomic_DNA"/>
</dbReference>
<evidence type="ECO:0000256" key="1">
    <source>
        <dbReference type="SAM" id="SignalP"/>
    </source>
</evidence>
<dbReference type="Gene3D" id="3.10.450.30">
    <property type="entry name" value="Microbial ribonucleases"/>
    <property type="match status" value="3"/>
</dbReference>
<feature type="signal peptide" evidence="1">
    <location>
        <begin position="1"/>
        <end position="19"/>
    </location>
</feature>
<dbReference type="OrthoDB" id="5425539at2759"/>
<protein>
    <submittedName>
        <fullName evidence="2">Uncharacterized protein</fullName>
    </submittedName>
</protein>
<accession>A0A2S4PQK1</accession>
<gene>
    <name evidence="2" type="ORF">EPUL_003018</name>
</gene>
<name>A0A2S4PQK1_9PEZI</name>
<keyword evidence="3" id="KW-1185">Reference proteome</keyword>
<organism evidence="2 3">
    <name type="scientific">Erysiphe pulchra</name>
    <dbReference type="NCBI Taxonomy" id="225359"/>
    <lineage>
        <taxon>Eukaryota</taxon>
        <taxon>Fungi</taxon>
        <taxon>Dikarya</taxon>
        <taxon>Ascomycota</taxon>
        <taxon>Pezizomycotina</taxon>
        <taxon>Leotiomycetes</taxon>
        <taxon>Erysiphales</taxon>
        <taxon>Erysiphaceae</taxon>
        <taxon>Erysiphe</taxon>
    </lineage>
</organism>
<feature type="non-terminal residue" evidence="2">
    <location>
        <position position="437"/>
    </location>
</feature>
<keyword evidence="1" id="KW-0732">Signal</keyword>
<feature type="chain" id="PRO_5015478038" evidence="1">
    <location>
        <begin position="20"/>
        <end position="437"/>
    </location>
</feature>
<dbReference type="SMR" id="A0A2S4PQK1"/>
<dbReference type="Proteomes" id="UP000237438">
    <property type="component" value="Unassembled WGS sequence"/>
</dbReference>
<evidence type="ECO:0000313" key="3">
    <source>
        <dbReference type="Proteomes" id="UP000237438"/>
    </source>
</evidence>
<comment type="caution">
    <text evidence="2">The sequence shown here is derived from an EMBL/GenBank/DDBJ whole genome shotgun (WGS) entry which is preliminary data.</text>
</comment>